<reference evidence="2 3" key="1">
    <citation type="submission" date="2017-03" db="EMBL/GenBank/DDBJ databases">
        <title>Draft genome sequence of Streptomyces scabrisporus NF3, endophyte isolated from Amphipterygium adstringens.</title>
        <authorList>
            <person name="Vazquez M."/>
            <person name="Ceapa C.D."/>
            <person name="Rodriguez Luna D."/>
            <person name="Sanchez Esquivel S."/>
        </authorList>
    </citation>
    <scope>NUCLEOTIDE SEQUENCE [LARGE SCALE GENOMIC DNA]</scope>
    <source>
        <strain evidence="2 3">NF3</strain>
    </source>
</reference>
<dbReference type="PROSITE" id="PS50075">
    <property type="entry name" value="CARRIER"/>
    <property type="match status" value="1"/>
</dbReference>
<keyword evidence="3" id="KW-1185">Reference proteome</keyword>
<dbReference type="SUPFAM" id="SSF47336">
    <property type="entry name" value="ACP-like"/>
    <property type="match status" value="1"/>
</dbReference>
<name>A0A1T3P6W9_9ACTN</name>
<dbReference type="Pfam" id="PF00550">
    <property type="entry name" value="PP-binding"/>
    <property type="match status" value="1"/>
</dbReference>
<dbReference type="RefSeq" id="WP_078978981.1">
    <property type="nucleotide sequence ID" value="NZ_MWQN01000001.1"/>
</dbReference>
<organism evidence="2 3">
    <name type="scientific">Embleya scabrispora</name>
    <dbReference type="NCBI Taxonomy" id="159449"/>
    <lineage>
        <taxon>Bacteria</taxon>
        <taxon>Bacillati</taxon>
        <taxon>Actinomycetota</taxon>
        <taxon>Actinomycetes</taxon>
        <taxon>Kitasatosporales</taxon>
        <taxon>Streptomycetaceae</taxon>
        <taxon>Embleya</taxon>
    </lineage>
</organism>
<gene>
    <name evidence="2" type="ORF">B4N89_30555</name>
</gene>
<evidence type="ECO:0000313" key="2">
    <source>
        <dbReference type="EMBL" id="OPC84685.1"/>
    </source>
</evidence>
<evidence type="ECO:0000313" key="3">
    <source>
        <dbReference type="Proteomes" id="UP000190037"/>
    </source>
</evidence>
<protein>
    <recommendedName>
        <fullName evidence="1">Carrier domain-containing protein</fullName>
    </recommendedName>
</protein>
<dbReference type="AlphaFoldDB" id="A0A1T3P6W9"/>
<evidence type="ECO:0000259" key="1">
    <source>
        <dbReference type="PROSITE" id="PS50075"/>
    </source>
</evidence>
<dbReference type="InterPro" id="IPR009081">
    <property type="entry name" value="PP-bd_ACP"/>
</dbReference>
<dbReference type="InterPro" id="IPR036736">
    <property type="entry name" value="ACP-like_sf"/>
</dbReference>
<dbReference type="Proteomes" id="UP000190037">
    <property type="component" value="Unassembled WGS sequence"/>
</dbReference>
<proteinExistence type="predicted"/>
<feature type="domain" description="Carrier" evidence="1">
    <location>
        <begin position="2"/>
        <end position="80"/>
    </location>
</feature>
<dbReference type="Gene3D" id="1.10.1200.10">
    <property type="entry name" value="ACP-like"/>
    <property type="match status" value="1"/>
</dbReference>
<comment type="caution">
    <text evidence="2">The sequence shown here is derived from an EMBL/GenBank/DDBJ whole genome shotgun (WGS) entry which is preliminary data.</text>
</comment>
<accession>A0A1T3P6W9</accession>
<dbReference type="STRING" id="159449.B4N89_30555"/>
<sequence length="80" mass="8559">MVTDANTLLQVRNIVSLLTERPVESIGADDRLLEDLDLDSLQISELAQQLENALGKPIDDDLLNVAGATVALCAEIAQVS</sequence>
<dbReference type="EMBL" id="MWQN01000001">
    <property type="protein sequence ID" value="OPC84685.1"/>
    <property type="molecule type" value="Genomic_DNA"/>
</dbReference>